<dbReference type="RefSeq" id="WP_132016079.1">
    <property type="nucleotide sequence ID" value="NZ_SLUN01000030.1"/>
</dbReference>
<comment type="subcellular location">
    <subcellularLocation>
        <location evidence="1">Cell membrane</location>
        <topology evidence="1">Multi-pass membrane protein</topology>
    </subcellularLocation>
</comment>
<name>A0A4R1R8I1_HYDET</name>
<dbReference type="CDD" id="cd06579">
    <property type="entry name" value="TM_PBP1_transp_AraH_like"/>
    <property type="match status" value="1"/>
</dbReference>
<comment type="caution">
    <text evidence="9">The sequence shown here is derived from an EMBL/GenBank/DDBJ whole genome shotgun (WGS) entry which is preliminary data.</text>
</comment>
<feature type="transmembrane region" description="Helical" evidence="8">
    <location>
        <begin position="122"/>
        <end position="147"/>
    </location>
</feature>
<proteinExistence type="predicted"/>
<reference evidence="9 10" key="1">
    <citation type="submission" date="2019-03" db="EMBL/GenBank/DDBJ databases">
        <title>Genomic Encyclopedia of Type Strains, Phase IV (KMG-IV): sequencing the most valuable type-strain genomes for metagenomic binning, comparative biology and taxonomic classification.</title>
        <authorList>
            <person name="Goeker M."/>
        </authorList>
    </citation>
    <scope>NUCLEOTIDE SEQUENCE [LARGE SCALE GENOMIC DNA]</scope>
    <source>
        <strain evidence="9 10">LX-B</strain>
    </source>
</reference>
<keyword evidence="5 8" id="KW-0812">Transmembrane</keyword>
<dbReference type="PANTHER" id="PTHR32196:SF21">
    <property type="entry name" value="ABC TRANSPORTER PERMEASE PROTEIN YPHD-RELATED"/>
    <property type="match status" value="1"/>
</dbReference>
<feature type="transmembrane region" description="Helical" evidence="8">
    <location>
        <begin position="192"/>
        <end position="213"/>
    </location>
</feature>
<dbReference type="EMBL" id="SLUN01000030">
    <property type="protein sequence ID" value="TCL61956.1"/>
    <property type="molecule type" value="Genomic_DNA"/>
</dbReference>
<dbReference type="PANTHER" id="PTHR32196">
    <property type="entry name" value="ABC TRANSPORTER PERMEASE PROTEIN YPHD-RELATED-RELATED"/>
    <property type="match status" value="1"/>
</dbReference>
<evidence type="ECO:0000256" key="7">
    <source>
        <dbReference type="ARBA" id="ARBA00023136"/>
    </source>
</evidence>
<evidence type="ECO:0000313" key="9">
    <source>
        <dbReference type="EMBL" id="TCL61956.1"/>
    </source>
</evidence>
<feature type="transmembrane region" description="Helical" evidence="8">
    <location>
        <begin position="293"/>
        <end position="311"/>
    </location>
</feature>
<dbReference type="OrthoDB" id="9813906at2"/>
<keyword evidence="10" id="KW-1185">Reference proteome</keyword>
<evidence type="ECO:0000256" key="8">
    <source>
        <dbReference type="SAM" id="Phobius"/>
    </source>
</evidence>
<keyword evidence="6 8" id="KW-1133">Transmembrane helix</keyword>
<keyword evidence="9" id="KW-0762">Sugar transport</keyword>
<keyword evidence="4" id="KW-0997">Cell inner membrane</keyword>
<organism evidence="9 10">
    <name type="scientific">Hydrogenispora ethanolica</name>
    <dbReference type="NCBI Taxonomy" id="1082276"/>
    <lineage>
        <taxon>Bacteria</taxon>
        <taxon>Bacillati</taxon>
        <taxon>Bacillota</taxon>
        <taxon>Hydrogenispora</taxon>
    </lineage>
</organism>
<keyword evidence="2" id="KW-0813">Transport</keyword>
<dbReference type="AlphaFoldDB" id="A0A4R1R8I1"/>
<evidence type="ECO:0000256" key="3">
    <source>
        <dbReference type="ARBA" id="ARBA00022475"/>
    </source>
</evidence>
<feature type="transmembrane region" description="Helical" evidence="8">
    <location>
        <begin position="72"/>
        <end position="102"/>
    </location>
</feature>
<evidence type="ECO:0000256" key="4">
    <source>
        <dbReference type="ARBA" id="ARBA00022519"/>
    </source>
</evidence>
<protein>
    <submittedName>
        <fullName evidence="9">Simple sugar transport system permease protein</fullName>
    </submittedName>
</protein>
<sequence>MDKRVETPSTRENETVIPGRFANFRNYLSHDRNLLRLLGITLAIFAVMSALKPELFLTVRNFSSMSFQFPEYGILAVGMMLTMITGGIDLSMVGIANLSAILASLVLTRLIPESAAGGTVGLFILAAVALSILTGVACGLLNGIFIARIGITPILATLGTMQLFTGIAIVLTKGAAIYGFPDAFIWIGNGSVWGIPVPLLIFAVIAALFALILNQTAYGNKAYLLGTNATAARFSGIHNARVLLWTYALSGLLSALAGLIMVARTNSAKADYGTSYTLQAILIAVLGGVNPNGGFGTIAGVSLAILSLQFLSSGFNMLRFSNFFKQFIWGAVLILVMVINYYSNKKRSRSTD</sequence>
<dbReference type="InterPro" id="IPR001851">
    <property type="entry name" value="ABC_transp_permease"/>
</dbReference>
<gene>
    <name evidence="9" type="ORF">EDC14_103058</name>
</gene>
<dbReference type="GO" id="GO:0022857">
    <property type="term" value="F:transmembrane transporter activity"/>
    <property type="evidence" value="ECO:0007669"/>
    <property type="project" value="InterPro"/>
</dbReference>
<feature type="transmembrane region" description="Helical" evidence="8">
    <location>
        <begin position="323"/>
        <end position="342"/>
    </location>
</feature>
<feature type="transmembrane region" description="Helical" evidence="8">
    <location>
        <begin position="242"/>
        <end position="263"/>
    </location>
</feature>
<feature type="transmembrane region" description="Helical" evidence="8">
    <location>
        <begin position="34"/>
        <end position="51"/>
    </location>
</feature>
<evidence type="ECO:0000256" key="5">
    <source>
        <dbReference type="ARBA" id="ARBA00022692"/>
    </source>
</evidence>
<evidence type="ECO:0000256" key="6">
    <source>
        <dbReference type="ARBA" id="ARBA00022989"/>
    </source>
</evidence>
<evidence type="ECO:0000256" key="1">
    <source>
        <dbReference type="ARBA" id="ARBA00004651"/>
    </source>
</evidence>
<feature type="transmembrane region" description="Helical" evidence="8">
    <location>
        <begin position="154"/>
        <end position="180"/>
    </location>
</feature>
<evidence type="ECO:0000313" key="10">
    <source>
        <dbReference type="Proteomes" id="UP000295008"/>
    </source>
</evidence>
<dbReference type="Proteomes" id="UP000295008">
    <property type="component" value="Unassembled WGS sequence"/>
</dbReference>
<dbReference type="Pfam" id="PF02653">
    <property type="entry name" value="BPD_transp_2"/>
    <property type="match status" value="1"/>
</dbReference>
<keyword evidence="7 8" id="KW-0472">Membrane</keyword>
<evidence type="ECO:0000256" key="2">
    <source>
        <dbReference type="ARBA" id="ARBA00022448"/>
    </source>
</evidence>
<accession>A0A4R1R8I1</accession>
<dbReference type="GO" id="GO:0005886">
    <property type="term" value="C:plasma membrane"/>
    <property type="evidence" value="ECO:0007669"/>
    <property type="project" value="UniProtKB-SubCell"/>
</dbReference>
<keyword evidence="3" id="KW-1003">Cell membrane</keyword>